<reference evidence="7" key="2">
    <citation type="submission" date="2023-06" db="EMBL/GenBank/DDBJ databases">
        <authorList>
            <person name="Swenson N.G."/>
            <person name="Wegrzyn J.L."/>
            <person name="Mcevoy S.L."/>
        </authorList>
    </citation>
    <scope>NUCLEOTIDE SEQUENCE</scope>
    <source>
        <strain evidence="7">NS2018</strain>
        <tissue evidence="7">Leaf</tissue>
    </source>
</reference>
<comment type="caution">
    <text evidence="7">The sequence shown here is derived from an EMBL/GenBank/DDBJ whole genome shotgun (WGS) entry which is preliminary data.</text>
</comment>
<sequence length="227" mass="24338">MLTIAQYSRRLPTLGFIAQPIFCSTTRSGLHIWVGVRRRMSLSMSLVLIPTAVKVCLDEHTKFSAFKTRRDINDNSKREDLQRAISFSAGVSTAACLRNGKRYFSSRRRLCCKSQLALAELAPATSAAYGILLLGGGLFAFTKSGSKGSLFGGLTGATLMASAYFLMQAPENKAIGDALGFGSAFLFSSVFGIRLAATRKLVPAGPLLGLSLCALAVFISAYMQDSL</sequence>
<comment type="subcellular location">
    <subcellularLocation>
        <location evidence="1">Membrane</location>
    </subcellularLocation>
</comment>
<dbReference type="PANTHER" id="PTHR12668:SF38">
    <property type="entry name" value="PROTEIN FATTY ACID EXPORT 4, CHLOROPLASTIC"/>
    <property type="match status" value="1"/>
</dbReference>
<dbReference type="InterPro" id="IPR005349">
    <property type="entry name" value="TMEM14"/>
</dbReference>
<evidence type="ECO:0000256" key="6">
    <source>
        <dbReference type="SAM" id="Phobius"/>
    </source>
</evidence>
<feature type="transmembrane region" description="Helical" evidence="6">
    <location>
        <begin position="178"/>
        <end position="197"/>
    </location>
</feature>
<gene>
    <name evidence="7" type="ORF">LWI29_011761</name>
</gene>
<dbReference type="Proteomes" id="UP001168877">
    <property type="component" value="Unassembled WGS sequence"/>
</dbReference>
<dbReference type="GO" id="GO:0015245">
    <property type="term" value="F:fatty acid transmembrane transporter activity"/>
    <property type="evidence" value="ECO:0007669"/>
    <property type="project" value="TreeGrafter"/>
</dbReference>
<feature type="transmembrane region" description="Helical" evidence="6">
    <location>
        <begin position="116"/>
        <end position="142"/>
    </location>
</feature>
<proteinExistence type="inferred from homology"/>
<keyword evidence="8" id="KW-1185">Reference proteome</keyword>
<dbReference type="PANTHER" id="PTHR12668">
    <property type="entry name" value="TRANSMEMBRANE PROTEIN 14, 15"/>
    <property type="match status" value="1"/>
</dbReference>
<name>A0AA39S6U5_ACESA</name>
<dbReference type="Pfam" id="PF03647">
    <property type="entry name" value="Tmemb_14"/>
    <property type="match status" value="1"/>
</dbReference>
<dbReference type="Gene3D" id="1.10.10.1740">
    <property type="entry name" value="Transmembrane protein 14-like"/>
    <property type="match status" value="1"/>
</dbReference>
<evidence type="ECO:0000256" key="4">
    <source>
        <dbReference type="ARBA" id="ARBA00022989"/>
    </source>
</evidence>
<evidence type="ECO:0000256" key="3">
    <source>
        <dbReference type="ARBA" id="ARBA00022692"/>
    </source>
</evidence>
<evidence type="ECO:0000256" key="2">
    <source>
        <dbReference type="ARBA" id="ARBA00007590"/>
    </source>
</evidence>
<keyword evidence="5 6" id="KW-0472">Membrane</keyword>
<feature type="transmembrane region" description="Helical" evidence="6">
    <location>
        <begin position="203"/>
        <end position="223"/>
    </location>
</feature>
<keyword evidence="4 6" id="KW-1133">Transmembrane helix</keyword>
<evidence type="ECO:0000256" key="5">
    <source>
        <dbReference type="ARBA" id="ARBA00023136"/>
    </source>
</evidence>
<evidence type="ECO:0008006" key="9">
    <source>
        <dbReference type="Google" id="ProtNLM"/>
    </source>
</evidence>
<evidence type="ECO:0000256" key="1">
    <source>
        <dbReference type="ARBA" id="ARBA00004370"/>
    </source>
</evidence>
<evidence type="ECO:0000313" key="8">
    <source>
        <dbReference type="Proteomes" id="UP001168877"/>
    </source>
</evidence>
<comment type="similarity">
    <text evidence="2">Belongs to the TMEM14 family.</text>
</comment>
<feature type="transmembrane region" description="Helical" evidence="6">
    <location>
        <begin position="148"/>
        <end position="166"/>
    </location>
</feature>
<dbReference type="AlphaFoldDB" id="A0AA39S6U5"/>
<keyword evidence="3 6" id="KW-0812">Transmembrane</keyword>
<evidence type="ECO:0000313" key="7">
    <source>
        <dbReference type="EMBL" id="KAK0586758.1"/>
    </source>
</evidence>
<dbReference type="EMBL" id="JAUESC010000382">
    <property type="protein sequence ID" value="KAK0586758.1"/>
    <property type="molecule type" value="Genomic_DNA"/>
</dbReference>
<dbReference type="GO" id="GO:0009706">
    <property type="term" value="C:chloroplast inner membrane"/>
    <property type="evidence" value="ECO:0007669"/>
    <property type="project" value="TreeGrafter"/>
</dbReference>
<dbReference type="InterPro" id="IPR044890">
    <property type="entry name" value="TMEM14_sf"/>
</dbReference>
<organism evidence="7 8">
    <name type="scientific">Acer saccharum</name>
    <name type="common">Sugar maple</name>
    <dbReference type="NCBI Taxonomy" id="4024"/>
    <lineage>
        <taxon>Eukaryota</taxon>
        <taxon>Viridiplantae</taxon>
        <taxon>Streptophyta</taxon>
        <taxon>Embryophyta</taxon>
        <taxon>Tracheophyta</taxon>
        <taxon>Spermatophyta</taxon>
        <taxon>Magnoliopsida</taxon>
        <taxon>eudicotyledons</taxon>
        <taxon>Gunneridae</taxon>
        <taxon>Pentapetalae</taxon>
        <taxon>rosids</taxon>
        <taxon>malvids</taxon>
        <taxon>Sapindales</taxon>
        <taxon>Sapindaceae</taxon>
        <taxon>Hippocastanoideae</taxon>
        <taxon>Acereae</taxon>
        <taxon>Acer</taxon>
    </lineage>
</organism>
<reference evidence="7" key="1">
    <citation type="journal article" date="2022" name="Plant J.">
        <title>Strategies of tolerance reflected in two North American maple genomes.</title>
        <authorList>
            <person name="McEvoy S.L."/>
            <person name="Sezen U.U."/>
            <person name="Trouern-Trend A."/>
            <person name="McMahon S.M."/>
            <person name="Schaberg P.G."/>
            <person name="Yang J."/>
            <person name="Wegrzyn J.L."/>
            <person name="Swenson N.G."/>
        </authorList>
    </citation>
    <scope>NUCLEOTIDE SEQUENCE</scope>
    <source>
        <strain evidence="7">NS2018</strain>
    </source>
</reference>
<accession>A0AA39S6U5</accession>
<protein>
    <recommendedName>
        <fullName evidence="9">Protein FATTY ACID EXPORT 4, chloroplastic</fullName>
    </recommendedName>
</protein>